<feature type="compositionally biased region" description="Pro residues" evidence="1">
    <location>
        <begin position="432"/>
        <end position="442"/>
    </location>
</feature>
<dbReference type="AlphaFoldDB" id="A0AA48KB92"/>
<feature type="compositionally biased region" description="Pro residues" evidence="1">
    <location>
        <begin position="238"/>
        <end position="256"/>
    </location>
</feature>
<dbReference type="SUPFAM" id="SSF160246">
    <property type="entry name" value="EspE N-terminal domain-like"/>
    <property type="match status" value="1"/>
</dbReference>
<feature type="compositionally biased region" description="Basic and acidic residues" evidence="1">
    <location>
        <begin position="484"/>
        <end position="516"/>
    </location>
</feature>
<keyword evidence="2" id="KW-0472">Membrane</keyword>
<evidence type="ECO:0000256" key="1">
    <source>
        <dbReference type="SAM" id="MobiDB-lite"/>
    </source>
</evidence>
<accession>A0AA48KB92</accession>
<organism evidence="3 4">
    <name type="scientific">Mesoterricola sediminis</name>
    <dbReference type="NCBI Taxonomy" id="2927980"/>
    <lineage>
        <taxon>Bacteria</taxon>
        <taxon>Pseudomonadati</taxon>
        <taxon>Acidobacteriota</taxon>
        <taxon>Holophagae</taxon>
        <taxon>Holophagales</taxon>
        <taxon>Holophagaceae</taxon>
        <taxon>Mesoterricola</taxon>
    </lineage>
</organism>
<dbReference type="InterPro" id="IPR037257">
    <property type="entry name" value="T2SS_E_N_sf"/>
</dbReference>
<dbReference type="GO" id="GO:0042834">
    <property type="term" value="F:peptidoglycan binding"/>
    <property type="evidence" value="ECO:0007669"/>
    <property type="project" value="InterPro"/>
</dbReference>
<feature type="compositionally biased region" description="Pro residues" evidence="1">
    <location>
        <begin position="308"/>
        <end position="320"/>
    </location>
</feature>
<feature type="region of interest" description="Disordered" evidence="1">
    <location>
        <begin position="301"/>
        <end position="324"/>
    </location>
</feature>
<reference evidence="3" key="1">
    <citation type="journal article" date="2023" name="Int. J. Syst. Evol. Microbiol.">
        <title>Mesoterricola silvestris gen. nov., sp. nov., Mesoterricola sediminis sp. nov., Geothrix oryzae sp. nov., Geothrix edaphica sp. nov., Geothrix rubra sp. nov., and Geothrix limicola sp. nov., six novel members of Acidobacteriota isolated from soils.</title>
        <authorList>
            <person name="Itoh H."/>
            <person name="Sugisawa Y."/>
            <person name="Mise K."/>
            <person name="Xu Z."/>
            <person name="Kuniyasu M."/>
            <person name="Ushijima N."/>
            <person name="Kawano K."/>
            <person name="Kobayashi E."/>
            <person name="Shiratori Y."/>
            <person name="Masuda Y."/>
            <person name="Senoo K."/>
        </authorList>
    </citation>
    <scope>NUCLEOTIDE SEQUENCE</scope>
    <source>
        <strain evidence="3">W786</strain>
    </source>
</reference>
<dbReference type="Proteomes" id="UP001228113">
    <property type="component" value="Chromosome"/>
</dbReference>
<dbReference type="CDD" id="cd12087">
    <property type="entry name" value="TM_EGFR-like"/>
    <property type="match status" value="1"/>
</dbReference>
<feature type="region of interest" description="Disordered" evidence="1">
    <location>
        <begin position="237"/>
        <end position="258"/>
    </location>
</feature>
<dbReference type="EMBL" id="AP027081">
    <property type="protein sequence ID" value="BDU75874.1"/>
    <property type="molecule type" value="Genomic_DNA"/>
</dbReference>
<gene>
    <name evidence="3" type="ORF">METESE_08320</name>
</gene>
<keyword evidence="2" id="KW-1133">Transmembrane helix</keyword>
<proteinExistence type="predicted"/>
<evidence type="ECO:0000313" key="3">
    <source>
        <dbReference type="EMBL" id="BDU75874.1"/>
    </source>
</evidence>
<name>A0AA48KB92_9BACT</name>
<dbReference type="Gene3D" id="3.30.70.1070">
    <property type="entry name" value="Sporulation related repeat"/>
    <property type="match status" value="1"/>
</dbReference>
<feature type="region of interest" description="Disordered" evidence="1">
    <location>
        <begin position="430"/>
        <end position="527"/>
    </location>
</feature>
<dbReference type="KEGG" id="msea:METESE_08320"/>
<feature type="region of interest" description="Disordered" evidence="1">
    <location>
        <begin position="368"/>
        <end position="399"/>
    </location>
</feature>
<keyword evidence="4" id="KW-1185">Reference proteome</keyword>
<protein>
    <recommendedName>
        <fullName evidence="5">SPOR domain-containing protein</fullName>
    </recommendedName>
</protein>
<dbReference type="RefSeq" id="WP_316411146.1">
    <property type="nucleotide sequence ID" value="NZ_AP027081.1"/>
</dbReference>
<evidence type="ECO:0008006" key="5">
    <source>
        <dbReference type="Google" id="ProtNLM"/>
    </source>
</evidence>
<keyword evidence="2" id="KW-0812">Transmembrane</keyword>
<evidence type="ECO:0000313" key="4">
    <source>
        <dbReference type="Proteomes" id="UP001228113"/>
    </source>
</evidence>
<feature type="transmembrane region" description="Helical" evidence="2">
    <location>
        <begin position="405"/>
        <end position="424"/>
    </location>
</feature>
<dbReference type="InterPro" id="IPR036680">
    <property type="entry name" value="SPOR-like_sf"/>
</dbReference>
<evidence type="ECO:0000256" key="2">
    <source>
        <dbReference type="SAM" id="Phobius"/>
    </source>
</evidence>
<sequence>MSLLALQDLFRRYRDRSTGVWKLGQEPSRTIYFDYGDTVFASSTHLQDRLTTILVERGRVTQAQMDYALTNLKPGISIGKNLIEMGFITQRDLLDVAKIQVERIILGAMGQPDVMPVFETRELDANVVRLPLSTPQLLLAGILGIQDREWLLELLGPLNQVVVLQGRSLQDLSLPPDLAKLSPLLDGTHTLLELSREAAAEPMRVGAFALFLREMGWARLHEMPPLDRQALDLALTPEPEPLSAPLPDPPLDPTPQPSLFESIQEAARPTTNLEHLSLALDEEVPPAPPGLAGLDALPDLEEAEPEPSPEPPSAPAPEPLYLPDEVQVPGFQDAEPTIRVESGHAQVPTPSVELPPLPEDALELTAPPVTLAAPPDPTAEPDREPAGETPAPPEEPEAPRSGARLYALVGIGLAVLLLVGAFWVRRRRHPAPKPLPGAPVQPAPEVKGPAGPTIAVPPAQETPAQEAPAAEPAAAEASPASEAPKAKEAPKGEETPKAKEAPRGKEAPKAKEEPKGKGAAPETGKAATVAERLEALRRGDLGKAVAQGQQRVKGTPGGHWALRLEIACQGDTIRHVADLFKDGKPDLFLMPMTLRDGRACYQVLYGDFPSREAAEKEIRRLPPTFSADKNRPKAFKYAEIPAKQ</sequence>
<feature type="compositionally biased region" description="Low complexity" evidence="1">
    <location>
        <begin position="457"/>
        <end position="483"/>
    </location>
</feature>